<protein>
    <submittedName>
        <fullName evidence="2">Uncharacterized protein</fullName>
    </submittedName>
</protein>
<name>A0A8J2Q8R9_9BILA</name>
<proteinExistence type="predicted"/>
<sequence length="95" mass="10573">MNNNVPGRGNPIRDRAGPGAAAGAATDQVKSQTTSSPLGPLSPILTLLGGNLYGTGSPYPYYPYYSGYGAYNPYVSYYYYGGYPYYYYYYYYYYG</sequence>
<feature type="region of interest" description="Disordered" evidence="1">
    <location>
        <begin position="1"/>
        <end position="40"/>
    </location>
</feature>
<gene>
    <name evidence="2" type="ORF">CJOHNSTONI_LOCUS8284</name>
</gene>
<accession>A0A8J2Q8R9</accession>
<dbReference type="AlphaFoldDB" id="A0A8J2Q8R9"/>
<reference evidence="2" key="1">
    <citation type="submission" date="2021-09" db="EMBL/GenBank/DDBJ databases">
        <authorList>
            <consortium name="Pathogen Informatics"/>
        </authorList>
    </citation>
    <scope>NUCLEOTIDE SEQUENCE</scope>
</reference>
<evidence type="ECO:0000256" key="1">
    <source>
        <dbReference type="SAM" id="MobiDB-lite"/>
    </source>
</evidence>
<dbReference type="Proteomes" id="UP000746747">
    <property type="component" value="Unassembled WGS sequence"/>
</dbReference>
<feature type="compositionally biased region" description="Polar residues" evidence="1">
    <location>
        <begin position="28"/>
        <end position="37"/>
    </location>
</feature>
<keyword evidence="3" id="KW-1185">Reference proteome</keyword>
<dbReference type="EMBL" id="CAKAEH010001678">
    <property type="protein sequence ID" value="CAG9538590.1"/>
    <property type="molecule type" value="Genomic_DNA"/>
</dbReference>
<comment type="caution">
    <text evidence="2">The sequence shown here is derived from an EMBL/GenBank/DDBJ whole genome shotgun (WGS) entry which is preliminary data.</text>
</comment>
<organism evidence="2 3">
    <name type="scientific">Cercopithifilaria johnstoni</name>
    <dbReference type="NCBI Taxonomy" id="2874296"/>
    <lineage>
        <taxon>Eukaryota</taxon>
        <taxon>Metazoa</taxon>
        <taxon>Ecdysozoa</taxon>
        <taxon>Nematoda</taxon>
        <taxon>Chromadorea</taxon>
        <taxon>Rhabditida</taxon>
        <taxon>Spirurina</taxon>
        <taxon>Spiruromorpha</taxon>
        <taxon>Filarioidea</taxon>
        <taxon>Onchocercidae</taxon>
        <taxon>Cercopithifilaria</taxon>
    </lineage>
</organism>
<evidence type="ECO:0000313" key="3">
    <source>
        <dbReference type="Proteomes" id="UP000746747"/>
    </source>
</evidence>
<evidence type="ECO:0000313" key="2">
    <source>
        <dbReference type="EMBL" id="CAG9538590.1"/>
    </source>
</evidence>